<dbReference type="EMBL" id="CBWN010000020">
    <property type="protein sequence ID" value="CDL24864.1"/>
    <property type="molecule type" value="Genomic_DNA"/>
</dbReference>
<evidence type="ECO:0000313" key="1">
    <source>
        <dbReference type="EMBL" id="CDL24864.1"/>
    </source>
</evidence>
<accession>W1ERQ3</accession>
<evidence type="ECO:0000313" key="2">
    <source>
        <dbReference type="Proteomes" id="UP000019199"/>
    </source>
</evidence>
<protein>
    <submittedName>
        <fullName evidence="1">Uncharacterized protein</fullName>
    </submittedName>
</protein>
<comment type="caution">
    <text evidence="1">The sequence shown here is derived from an EMBL/GenBank/DDBJ whole genome shotgun (WGS) entry which is preliminary data.</text>
</comment>
<organism evidence="1 2">
    <name type="scientific">Escherichia coli ISC7</name>
    <dbReference type="NCBI Taxonomy" id="1432555"/>
    <lineage>
        <taxon>Bacteria</taxon>
        <taxon>Pseudomonadati</taxon>
        <taxon>Pseudomonadota</taxon>
        <taxon>Gammaproteobacteria</taxon>
        <taxon>Enterobacterales</taxon>
        <taxon>Enterobacteriaceae</taxon>
        <taxon>Escherichia</taxon>
    </lineage>
</organism>
<dbReference type="Proteomes" id="UP000019199">
    <property type="component" value="Unassembled WGS sequence"/>
</dbReference>
<proteinExistence type="predicted"/>
<dbReference type="AlphaFoldDB" id="W1ERQ3"/>
<reference evidence="1 2" key="1">
    <citation type="submission" date="2013-10" db="EMBL/GenBank/DDBJ databases">
        <title>Antibiotic resistance diversity of beta-lactamase producers in the General Hospital Vienna.</title>
        <authorList>
            <person name="Barisic I."/>
            <person name="Mitteregger D."/>
            <person name="Hirschl A.M."/>
            <person name="Noehammer C."/>
            <person name="Wiesinger-Mayr H."/>
        </authorList>
    </citation>
    <scope>NUCLEOTIDE SEQUENCE [LARGE SCALE GENOMIC DNA]</scope>
    <source>
        <strain evidence="1 2">ISC7</strain>
    </source>
</reference>
<name>W1ERQ3_ECOLX</name>
<sequence length="38" mass="4571">MSLSSQASLFFDRFFGLKFQYAKLDFKYIDHFLTKQSD</sequence>